<gene>
    <name evidence="2" type="ORF">CWS72_25075</name>
</gene>
<keyword evidence="3" id="KW-1185">Reference proteome</keyword>
<feature type="signal peptide" evidence="1">
    <location>
        <begin position="1"/>
        <end position="25"/>
    </location>
</feature>
<reference evidence="3" key="1">
    <citation type="submission" date="2017-12" db="EMBL/GenBank/DDBJ databases">
        <title>Draft genome sequence of Telmatospirillum siberiense 26-4b1T, an acidotolerant peatland alphaproteobacterium potentially involved in sulfur cycling.</title>
        <authorList>
            <person name="Hausmann B."/>
            <person name="Pjevac P."/>
            <person name="Schreck K."/>
            <person name="Herbold C.W."/>
            <person name="Daims H."/>
            <person name="Wagner M."/>
            <person name="Pester M."/>
            <person name="Loy A."/>
        </authorList>
    </citation>
    <scope>NUCLEOTIDE SEQUENCE [LARGE SCALE GENOMIC DNA]</scope>
    <source>
        <strain evidence="3">26-4b1</strain>
    </source>
</reference>
<evidence type="ECO:0000256" key="1">
    <source>
        <dbReference type="SAM" id="SignalP"/>
    </source>
</evidence>
<dbReference type="Proteomes" id="UP000233293">
    <property type="component" value="Unassembled WGS sequence"/>
</dbReference>
<dbReference type="Pfam" id="PF09411">
    <property type="entry name" value="PagL"/>
    <property type="match status" value="1"/>
</dbReference>
<evidence type="ECO:0000313" key="3">
    <source>
        <dbReference type="Proteomes" id="UP000233293"/>
    </source>
</evidence>
<protein>
    <recommendedName>
        <fullName evidence="4">Acyloxyacyl hydrolase</fullName>
    </recommendedName>
</protein>
<name>A0A2N3PN17_9PROT</name>
<comment type="caution">
    <text evidence="2">The sequence shown here is derived from an EMBL/GenBank/DDBJ whole genome shotgun (WGS) entry which is preliminary data.</text>
</comment>
<sequence>MGVSAKGLAMAVCIAVGGWFGPAVAADPSYVAIGVGAWEVFRDDAHAAEFDVGFRPDVGLGVLRPQVGFLAATDGDYFGYGGFLADFALTDHVILTPNVAVGGYGGHGYRLGSHVEFRTGVDIAWRFEDKSRLGVGFYHMSNAGLTQRNPGNESLLVQYFIPVGN</sequence>
<evidence type="ECO:0000313" key="2">
    <source>
        <dbReference type="EMBL" id="PKU21787.1"/>
    </source>
</evidence>
<organism evidence="2 3">
    <name type="scientific">Telmatospirillum siberiense</name>
    <dbReference type="NCBI Taxonomy" id="382514"/>
    <lineage>
        <taxon>Bacteria</taxon>
        <taxon>Pseudomonadati</taxon>
        <taxon>Pseudomonadota</taxon>
        <taxon>Alphaproteobacteria</taxon>
        <taxon>Rhodospirillales</taxon>
        <taxon>Rhodospirillaceae</taxon>
        <taxon>Telmatospirillum</taxon>
    </lineage>
</organism>
<dbReference type="EMBL" id="PIUM01000044">
    <property type="protein sequence ID" value="PKU21787.1"/>
    <property type="molecule type" value="Genomic_DNA"/>
</dbReference>
<feature type="chain" id="PRO_5014645553" description="Acyloxyacyl hydrolase" evidence="1">
    <location>
        <begin position="26"/>
        <end position="165"/>
    </location>
</feature>
<accession>A0A2N3PN17</accession>
<dbReference type="Gene3D" id="2.40.160.20">
    <property type="match status" value="1"/>
</dbReference>
<proteinExistence type="predicted"/>
<keyword evidence="1" id="KW-0732">Signal</keyword>
<dbReference type="AlphaFoldDB" id="A0A2N3PN17"/>
<evidence type="ECO:0008006" key="4">
    <source>
        <dbReference type="Google" id="ProtNLM"/>
    </source>
</evidence>
<dbReference type="InterPro" id="IPR018550">
    <property type="entry name" value="Lipid-A_deacylase-rel"/>
</dbReference>